<dbReference type="Pfam" id="PF16499">
    <property type="entry name" value="Melibiase_2"/>
    <property type="match status" value="1"/>
</dbReference>
<accession>A0A1G6YMJ7</accession>
<dbReference type="PRINTS" id="PR00740">
    <property type="entry name" value="GLHYDRLASE27"/>
</dbReference>
<keyword evidence="3 4" id="KW-0326">Glycosidase</keyword>
<sequence>MPAEPPTPVAVARPATPPRGWNSWDCYGTTVTEDEVLANARFMAEHLLPSGWDTVVVDIQWYAASVGAGGYHEDADLQLDGWGRPVPDTTRFPSAADGRGFTALAEQVHALGLRFGVHVMRGIPRRAAAERLPVLGTDVTAADLADPDRGCPWNPDMAGVRDDHPDASAWYAALAQQLAGWGVDFVKADDMLWPYHAWDIETFSAALAATGRPIALSLSPGTDLSLVHADHLAGHATMWRVSNDLWDRWDDVSDMFARMARWAPVSRPGAWADADMLPLGRIGIRGERGTDRTSQLTWAEQRTLLTLWGIARSPFFVGGDLPTSPPETIELLRNPLLLEVNAHGTDPREVVRETDHVVWTSRLGESLVVAVFAVGDERLSRTVPLSSVGGQGRTRAREAWTGAEVDVSGGLPVDLAPHDAALFVLD</sequence>
<evidence type="ECO:0000256" key="1">
    <source>
        <dbReference type="ARBA" id="ARBA00009743"/>
    </source>
</evidence>
<dbReference type="CDD" id="cd14792">
    <property type="entry name" value="GH27"/>
    <property type="match status" value="1"/>
</dbReference>
<evidence type="ECO:0000313" key="6">
    <source>
        <dbReference type="Proteomes" id="UP000198546"/>
    </source>
</evidence>
<reference evidence="5 6" key="1">
    <citation type="submission" date="2016-10" db="EMBL/GenBank/DDBJ databases">
        <authorList>
            <person name="de Groot N.N."/>
        </authorList>
    </citation>
    <scope>NUCLEOTIDE SEQUENCE [LARGE SCALE GENOMIC DNA]</scope>
    <source>
        <strain evidence="5 6">MON 2.2</strain>
    </source>
</reference>
<gene>
    <name evidence="5" type="ORF">SAMN04489747_2047</name>
</gene>
<dbReference type="SUPFAM" id="SSF51445">
    <property type="entry name" value="(Trans)glycosidases"/>
    <property type="match status" value="1"/>
</dbReference>
<organism evidence="5 6">
    <name type="scientific">Auraticoccus monumenti</name>
    <dbReference type="NCBI Taxonomy" id="675864"/>
    <lineage>
        <taxon>Bacteria</taxon>
        <taxon>Bacillati</taxon>
        <taxon>Actinomycetota</taxon>
        <taxon>Actinomycetes</taxon>
        <taxon>Propionibacteriales</taxon>
        <taxon>Propionibacteriaceae</taxon>
        <taxon>Auraticoccus</taxon>
    </lineage>
</organism>
<name>A0A1G6YMJ7_9ACTN</name>
<proteinExistence type="inferred from homology"/>
<evidence type="ECO:0000313" key="5">
    <source>
        <dbReference type="EMBL" id="SDD91531.1"/>
    </source>
</evidence>
<comment type="catalytic activity">
    <reaction evidence="4">
        <text>Hydrolysis of terminal, non-reducing alpha-D-galactose residues in alpha-D-galactosides, including galactose oligosaccharides, galactomannans and galactolipids.</text>
        <dbReference type="EC" id="3.2.1.22"/>
    </reaction>
</comment>
<dbReference type="Gene3D" id="2.60.40.1180">
    <property type="entry name" value="Golgi alpha-mannosidase II"/>
    <property type="match status" value="1"/>
</dbReference>
<evidence type="ECO:0000256" key="2">
    <source>
        <dbReference type="ARBA" id="ARBA00022801"/>
    </source>
</evidence>
<keyword evidence="2 4" id="KW-0378">Hydrolase</keyword>
<dbReference type="GO" id="GO:0005975">
    <property type="term" value="P:carbohydrate metabolic process"/>
    <property type="evidence" value="ECO:0007669"/>
    <property type="project" value="InterPro"/>
</dbReference>
<evidence type="ECO:0000256" key="4">
    <source>
        <dbReference type="RuleBase" id="RU361168"/>
    </source>
</evidence>
<dbReference type="PANTHER" id="PTHR11452:SF42">
    <property type="entry name" value="ALPHA-GALACTOSIDASE"/>
    <property type="match status" value="1"/>
</dbReference>
<dbReference type="PANTHER" id="PTHR11452">
    <property type="entry name" value="ALPHA-GALACTOSIDASE/ALPHA-N-ACETYLGALACTOSAMINIDASE"/>
    <property type="match status" value="1"/>
</dbReference>
<dbReference type="SUPFAM" id="SSF51011">
    <property type="entry name" value="Glycosyl hydrolase domain"/>
    <property type="match status" value="1"/>
</dbReference>
<evidence type="ECO:0000256" key="3">
    <source>
        <dbReference type="ARBA" id="ARBA00023295"/>
    </source>
</evidence>
<dbReference type="EC" id="3.2.1.22" evidence="4"/>
<dbReference type="OrthoDB" id="9807519at2"/>
<comment type="similarity">
    <text evidence="1 4">Belongs to the glycosyl hydrolase 27 family.</text>
</comment>
<dbReference type="AlphaFoldDB" id="A0A1G6YMJ7"/>
<dbReference type="EMBL" id="LT629688">
    <property type="protein sequence ID" value="SDD91531.1"/>
    <property type="molecule type" value="Genomic_DNA"/>
</dbReference>
<dbReference type="InterPro" id="IPR013785">
    <property type="entry name" value="Aldolase_TIM"/>
</dbReference>
<dbReference type="InterPro" id="IPR002241">
    <property type="entry name" value="Glyco_hydro_27"/>
</dbReference>
<dbReference type="RefSeq" id="WP_090592983.1">
    <property type="nucleotide sequence ID" value="NZ_LT629688.1"/>
</dbReference>
<keyword evidence="6" id="KW-1185">Reference proteome</keyword>
<protein>
    <recommendedName>
        <fullName evidence="4">Alpha-galactosidase</fullName>
        <ecNumber evidence="4">3.2.1.22</ecNumber>
    </recommendedName>
    <alternativeName>
        <fullName evidence="4">Melibiase</fullName>
    </alternativeName>
</protein>
<dbReference type="InterPro" id="IPR017853">
    <property type="entry name" value="GH"/>
</dbReference>
<keyword evidence="4" id="KW-1015">Disulfide bond</keyword>
<dbReference type="STRING" id="675864.SAMN04489747_2047"/>
<dbReference type="Gene3D" id="3.20.20.70">
    <property type="entry name" value="Aldolase class I"/>
    <property type="match status" value="1"/>
</dbReference>
<dbReference type="Proteomes" id="UP000198546">
    <property type="component" value="Chromosome i"/>
</dbReference>
<dbReference type="GO" id="GO:0004557">
    <property type="term" value="F:alpha-galactosidase activity"/>
    <property type="evidence" value="ECO:0007669"/>
    <property type="project" value="UniProtKB-EC"/>
</dbReference>
<dbReference type="InterPro" id="IPR013780">
    <property type="entry name" value="Glyco_hydro_b"/>
</dbReference>